<reference evidence="1" key="1">
    <citation type="journal article" date="2021" name="Mol. Plant Microbe Interact.">
        <title>Complete Genome Sequence of the Plant-Pathogenic Fungus Colletotrichum lupini.</title>
        <authorList>
            <person name="Baroncelli R."/>
            <person name="Pensec F."/>
            <person name="Da Lio D."/>
            <person name="Boufleur T."/>
            <person name="Vicente I."/>
            <person name="Sarrocco S."/>
            <person name="Picot A."/>
            <person name="Baraldi E."/>
            <person name="Sukno S."/>
            <person name="Thon M."/>
            <person name="Le Floch G."/>
        </authorList>
    </citation>
    <scope>NUCLEOTIDE SEQUENCE</scope>
    <source>
        <strain evidence="1">IMI 504893</strain>
    </source>
</reference>
<protein>
    <submittedName>
        <fullName evidence="1">Uncharacterized protein</fullName>
    </submittedName>
</protein>
<dbReference type="KEGG" id="clup:CLUP02_09389"/>
<evidence type="ECO:0000313" key="2">
    <source>
        <dbReference type="Proteomes" id="UP000830671"/>
    </source>
</evidence>
<sequence length="221" mass="24946">MVVFGRTWYGQLVTSFGGLWRPSHLSLTSHLMALRSHRGVPRPFEWSRLARWMLVMQCGMLMGNACANLEPCPRMPAAHQRRGLVQSLLNVCGMGTMRGGWAGSQWKPQSTLSLASGNGEGQGLSPVPSSPRMPPLFICRRLFDLLASPTGSQIRRLAMSMRQVCVRSLKVNVSPAQDIEVGRWEGFVLMLLRLYRSWAPREQTTLYVRKHMIITFALQRH</sequence>
<dbReference type="EMBL" id="CP019476">
    <property type="protein sequence ID" value="UQC83893.1"/>
    <property type="molecule type" value="Genomic_DNA"/>
</dbReference>
<organism evidence="1 2">
    <name type="scientific">Colletotrichum lupini</name>
    <dbReference type="NCBI Taxonomy" id="145971"/>
    <lineage>
        <taxon>Eukaryota</taxon>
        <taxon>Fungi</taxon>
        <taxon>Dikarya</taxon>
        <taxon>Ascomycota</taxon>
        <taxon>Pezizomycotina</taxon>
        <taxon>Sordariomycetes</taxon>
        <taxon>Hypocreomycetidae</taxon>
        <taxon>Glomerellales</taxon>
        <taxon>Glomerellaceae</taxon>
        <taxon>Colletotrichum</taxon>
        <taxon>Colletotrichum acutatum species complex</taxon>
    </lineage>
</organism>
<dbReference type="AlphaFoldDB" id="A0A9Q8SUW3"/>
<keyword evidence="2" id="KW-1185">Reference proteome</keyword>
<evidence type="ECO:0000313" key="1">
    <source>
        <dbReference type="EMBL" id="UQC83893.1"/>
    </source>
</evidence>
<dbReference type="RefSeq" id="XP_049145511.1">
    <property type="nucleotide sequence ID" value="XM_049288367.1"/>
</dbReference>
<dbReference type="GeneID" id="73343377"/>
<accession>A0A9Q8SUW3</accession>
<gene>
    <name evidence="1" type="ORF">CLUP02_09389</name>
</gene>
<name>A0A9Q8SUW3_9PEZI</name>
<dbReference type="Proteomes" id="UP000830671">
    <property type="component" value="Chromosome 4"/>
</dbReference>
<proteinExistence type="predicted"/>